<comment type="caution">
    <text evidence="2">The sequence shown here is derived from an EMBL/GenBank/DDBJ whole genome shotgun (WGS) entry which is preliminary data.</text>
</comment>
<feature type="transmembrane region" description="Helical" evidence="1">
    <location>
        <begin position="43"/>
        <end position="68"/>
    </location>
</feature>
<keyword evidence="1" id="KW-1133">Transmembrane helix</keyword>
<keyword evidence="3" id="KW-1185">Reference proteome</keyword>
<accession>A0ABR3W0C1</accession>
<evidence type="ECO:0000313" key="3">
    <source>
        <dbReference type="Proteomes" id="UP001586593"/>
    </source>
</evidence>
<sequence length="151" mass="17100">MGHCSDEHTRTVRCCWVRPWMQTSEVLSELGSAWSWTGYYSPFFLFSLLFCPQLFPWLSFLFSSVFICHLTGILSDSLQCSSVPRPCNGSAAKDYDALIHALQDARPSGPTRFDYFRKGATPRASCQLVKERRSSLRTGVVVMMCLLQSVK</sequence>
<gene>
    <name evidence="2" type="ORF">VTK73DRAFT_9786</name>
</gene>
<keyword evidence="1" id="KW-0472">Membrane</keyword>
<dbReference type="EMBL" id="JAZHXJ010000851">
    <property type="protein sequence ID" value="KAL1849923.1"/>
    <property type="molecule type" value="Genomic_DNA"/>
</dbReference>
<keyword evidence="1" id="KW-0812">Transmembrane</keyword>
<dbReference type="Proteomes" id="UP001586593">
    <property type="component" value="Unassembled WGS sequence"/>
</dbReference>
<reference evidence="2 3" key="1">
    <citation type="journal article" date="2024" name="Commun. Biol.">
        <title>Comparative genomic analysis of thermophilic fungi reveals convergent evolutionary adaptations and gene losses.</title>
        <authorList>
            <person name="Steindorff A.S."/>
            <person name="Aguilar-Pontes M.V."/>
            <person name="Robinson A.J."/>
            <person name="Andreopoulos B."/>
            <person name="LaButti K."/>
            <person name="Kuo A."/>
            <person name="Mondo S."/>
            <person name="Riley R."/>
            <person name="Otillar R."/>
            <person name="Haridas S."/>
            <person name="Lipzen A."/>
            <person name="Grimwood J."/>
            <person name="Schmutz J."/>
            <person name="Clum A."/>
            <person name="Reid I.D."/>
            <person name="Moisan M.C."/>
            <person name="Butler G."/>
            <person name="Nguyen T.T.M."/>
            <person name="Dewar K."/>
            <person name="Conant G."/>
            <person name="Drula E."/>
            <person name="Henrissat B."/>
            <person name="Hansel C."/>
            <person name="Singer S."/>
            <person name="Hutchinson M.I."/>
            <person name="de Vries R.P."/>
            <person name="Natvig D.O."/>
            <person name="Powell A.J."/>
            <person name="Tsang A."/>
            <person name="Grigoriev I.V."/>
        </authorList>
    </citation>
    <scope>NUCLEOTIDE SEQUENCE [LARGE SCALE GENOMIC DNA]</scope>
    <source>
        <strain evidence="2 3">ATCC 24622</strain>
    </source>
</reference>
<name>A0ABR3W0C1_9PEZI</name>
<proteinExistence type="predicted"/>
<evidence type="ECO:0000256" key="1">
    <source>
        <dbReference type="SAM" id="Phobius"/>
    </source>
</evidence>
<evidence type="ECO:0000313" key="2">
    <source>
        <dbReference type="EMBL" id="KAL1849923.1"/>
    </source>
</evidence>
<protein>
    <submittedName>
        <fullName evidence="2">Uncharacterized protein</fullName>
    </submittedName>
</protein>
<organism evidence="2 3">
    <name type="scientific">Phialemonium thermophilum</name>
    <dbReference type="NCBI Taxonomy" id="223376"/>
    <lineage>
        <taxon>Eukaryota</taxon>
        <taxon>Fungi</taxon>
        <taxon>Dikarya</taxon>
        <taxon>Ascomycota</taxon>
        <taxon>Pezizomycotina</taxon>
        <taxon>Sordariomycetes</taxon>
        <taxon>Sordariomycetidae</taxon>
        <taxon>Cephalothecales</taxon>
        <taxon>Cephalothecaceae</taxon>
        <taxon>Phialemonium</taxon>
    </lineage>
</organism>